<sequence length="370" mass="41173">MRETGGSWLCVAWGSPEGGRIEAAAGCVRSEAGLRLRHDRWQCRSVAPLGKLPVSMGTRRRPPLQAYPEHDRHPWLKRFIERAGHPLFLLGALALWWAMGRSEVAALVASAIILALMEWLERVVPAKPSWRLSARQRLALVGWYLAILLVTGVVLASYGLLVTPALAGLREGLGVTLWPASWPVLVQVLALYFAADFIYYWIHRAIHRFGWFWRLSGHGVHHAFHNLHALNVGAAHPLETLFLALPTVLLAGLFGAPGEAVAGAVVLLVVNGTLAHANLRMDTPVLNWFFTSSNQHRRHHSQVYAHSNTNFACNAIVWDRLFGTYSDGDVEQTGIGPRQPGLWELLRLPWREPDDADTAASRRRQRNPAS</sequence>
<dbReference type="InterPro" id="IPR006694">
    <property type="entry name" value="Fatty_acid_hydroxylase"/>
</dbReference>
<evidence type="ECO:0000313" key="8">
    <source>
        <dbReference type="Proteomes" id="UP000321248"/>
    </source>
</evidence>
<accession>A0A5C8KQ11</accession>
<dbReference type="AlphaFoldDB" id="A0A5C8KQ11"/>
<feature type="domain" description="Fatty acid hydroxylase" evidence="6">
    <location>
        <begin position="189"/>
        <end position="324"/>
    </location>
</feature>
<feature type="transmembrane region" description="Helical" evidence="5">
    <location>
        <begin position="181"/>
        <end position="202"/>
    </location>
</feature>
<evidence type="ECO:0000256" key="2">
    <source>
        <dbReference type="ARBA" id="ARBA00022692"/>
    </source>
</evidence>
<evidence type="ECO:0000256" key="1">
    <source>
        <dbReference type="ARBA" id="ARBA00004370"/>
    </source>
</evidence>
<dbReference type="GO" id="GO:0005506">
    <property type="term" value="F:iron ion binding"/>
    <property type="evidence" value="ECO:0007669"/>
    <property type="project" value="InterPro"/>
</dbReference>
<dbReference type="Pfam" id="PF04116">
    <property type="entry name" value="FA_hydroxylase"/>
    <property type="match status" value="1"/>
</dbReference>
<evidence type="ECO:0000256" key="3">
    <source>
        <dbReference type="ARBA" id="ARBA00022989"/>
    </source>
</evidence>
<dbReference type="Proteomes" id="UP000321248">
    <property type="component" value="Unassembled WGS sequence"/>
</dbReference>
<comment type="caution">
    <text evidence="7">The sequence shown here is derived from an EMBL/GenBank/DDBJ whole genome shotgun (WGS) entry which is preliminary data.</text>
</comment>
<reference evidence="7 8" key="1">
    <citation type="submission" date="2019-08" db="EMBL/GenBank/DDBJ databases">
        <authorList>
            <person name="Karlyshev A.V."/>
        </authorList>
    </citation>
    <scope>NUCLEOTIDE SEQUENCE [LARGE SCALE GENOMIC DNA]</scope>
    <source>
        <strain evidence="7 8">Alg18-2.2</strain>
    </source>
</reference>
<organism evidence="7 8">
    <name type="scientific">Alkalisalibacterium limincola</name>
    <dbReference type="NCBI Taxonomy" id="2699169"/>
    <lineage>
        <taxon>Bacteria</taxon>
        <taxon>Pseudomonadati</taxon>
        <taxon>Pseudomonadota</taxon>
        <taxon>Gammaproteobacteria</taxon>
        <taxon>Lysobacterales</taxon>
        <taxon>Lysobacteraceae</taxon>
        <taxon>Alkalisalibacterium</taxon>
    </lineage>
</organism>
<dbReference type="PANTHER" id="PTHR11863">
    <property type="entry name" value="STEROL DESATURASE"/>
    <property type="match status" value="1"/>
</dbReference>
<dbReference type="EMBL" id="VRTS01000005">
    <property type="protein sequence ID" value="TXK62337.1"/>
    <property type="molecule type" value="Genomic_DNA"/>
</dbReference>
<evidence type="ECO:0000256" key="4">
    <source>
        <dbReference type="ARBA" id="ARBA00023136"/>
    </source>
</evidence>
<evidence type="ECO:0000256" key="5">
    <source>
        <dbReference type="SAM" id="Phobius"/>
    </source>
</evidence>
<gene>
    <name evidence="7" type="ORF">FU658_08900</name>
</gene>
<keyword evidence="4 5" id="KW-0472">Membrane</keyword>
<proteinExistence type="predicted"/>
<dbReference type="GO" id="GO:0008610">
    <property type="term" value="P:lipid biosynthetic process"/>
    <property type="evidence" value="ECO:0007669"/>
    <property type="project" value="InterPro"/>
</dbReference>
<evidence type="ECO:0000313" key="7">
    <source>
        <dbReference type="EMBL" id="TXK62337.1"/>
    </source>
</evidence>
<feature type="transmembrane region" description="Helical" evidence="5">
    <location>
        <begin position="141"/>
        <end position="161"/>
    </location>
</feature>
<dbReference type="InterPro" id="IPR050307">
    <property type="entry name" value="Sterol_Desaturase_Related"/>
</dbReference>
<dbReference type="GO" id="GO:0016491">
    <property type="term" value="F:oxidoreductase activity"/>
    <property type="evidence" value="ECO:0007669"/>
    <property type="project" value="InterPro"/>
</dbReference>
<keyword evidence="2 5" id="KW-0812">Transmembrane</keyword>
<dbReference type="GO" id="GO:0016020">
    <property type="term" value="C:membrane"/>
    <property type="evidence" value="ECO:0007669"/>
    <property type="project" value="UniProtKB-SubCell"/>
</dbReference>
<name>A0A5C8KQ11_9GAMM</name>
<feature type="transmembrane region" description="Helical" evidence="5">
    <location>
        <begin position="104"/>
        <end position="120"/>
    </location>
</feature>
<evidence type="ECO:0000259" key="6">
    <source>
        <dbReference type="Pfam" id="PF04116"/>
    </source>
</evidence>
<keyword evidence="3 5" id="KW-1133">Transmembrane helix</keyword>
<keyword evidence="8" id="KW-1185">Reference proteome</keyword>
<protein>
    <recommendedName>
        <fullName evidence="6">Fatty acid hydroxylase domain-containing protein</fullName>
    </recommendedName>
</protein>
<comment type="subcellular location">
    <subcellularLocation>
        <location evidence="1">Membrane</location>
    </subcellularLocation>
</comment>
<dbReference type="OrthoDB" id="9770329at2"/>
<feature type="transmembrane region" description="Helical" evidence="5">
    <location>
        <begin position="79"/>
        <end position="98"/>
    </location>
</feature>